<evidence type="ECO:0000256" key="2">
    <source>
        <dbReference type="ARBA" id="ARBA00023015"/>
    </source>
</evidence>
<dbReference type="SUPFAM" id="SSF101941">
    <property type="entry name" value="NAC domain"/>
    <property type="match status" value="1"/>
</dbReference>
<comment type="subcellular location">
    <subcellularLocation>
        <location evidence="1">Nucleus</location>
    </subcellularLocation>
</comment>
<dbReference type="EMBL" id="JAHUZN010000011">
    <property type="protein sequence ID" value="KAG8477145.1"/>
    <property type="molecule type" value="Genomic_DNA"/>
</dbReference>
<evidence type="ECO:0000256" key="4">
    <source>
        <dbReference type="ARBA" id="ARBA00023163"/>
    </source>
</evidence>
<keyword evidence="3" id="KW-0238">DNA-binding</keyword>
<evidence type="ECO:0000256" key="5">
    <source>
        <dbReference type="ARBA" id="ARBA00023242"/>
    </source>
</evidence>
<gene>
    <name evidence="8" type="ORF">CXB51_030149</name>
</gene>
<evidence type="ECO:0000256" key="6">
    <source>
        <dbReference type="SAM" id="MobiDB-lite"/>
    </source>
</evidence>
<evidence type="ECO:0000313" key="8">
    <source>
        <dbReference type="EMBL" id="KAG8477145.1"/>
    </source>
</evidence>
<keyword evidence="2" id="KW-0805">Transcription regulation</keyword>
<keyword evidence="9" id="KW-1185">Reference proteome</keyword>
<dbReference type="OrthoDB" id="1882472at2759"/>
<evidence type="ECO:0000259" key="7">
    <source>
        <dbReference type="PROSITE" id="PS51005"/>
    </source>
</evidence>
<dbReference type="AlphaFoldDB" id="A0A8J5YGI3"/>
<dbReference type="PANTHER" id="PTHR31744:SF210">
    <property type="entry name" value="NAC DOMAIN-CONTAINING PROTEIN 86-LIKE"/>
    <property type="match status" value="1"/>
</dbReference>
<dbReference type="Gene3D" id="2.170.150.80">
    <property type="entry name" value="NAC domain"/>
    <property type="match status" value="1"/>
</dbReference>
<sequence>MGKNTLPPGFRFHPTDVELVMYYLKRKVLGRKLLLNVIAKVDVYKFAPWDLPDMSCMKTGDLKWYFYCPIEKKYARGDRVNRATIFGYWKATGKDRPVKYNDEVVGMIKTLVFHKGKAPRGDRTDWVMHEYRLEEKILADRGPAQDMYMLYVLFKKDGLGPRNGSQYGAPFKEEEWSDDEQADLPGAGSLCGLCTVAVGGDNSSCVPESVCVGPSVESSGWCTQPSMGHTNGDVNVTTAIDTNACAAPTCPDAPEVPVVAVANDVPTLLNVPVVAGAGSFCGLCTVAVGGDNSSCVPESVCVGPSVESSGWCTQPSMGHTNGDVNVTTAFDTNAYAAPTCPDAPEVPMVAVAEDVPTLLEAPQLALVPQDQESNDNMLSMLDYFFVEDAFGTHEGQRRGNATDSSFKDTPVSDEDDISSLLAPFTDVYNSNNWSYPF</sequence>
<dbReference type="InterPro" id="IPR036093">
    <property type="entry name" value="NAC_dom_sf"/>
</dbReference>
<dbReference type="GO" id="GO:0006355">
    <property type="term" value="P:regulation of DNA-templated transcription"/>
    <property type="evidence" value="ECO:0007669"/>
    <property type="project" value="InterPro"/>
</dbReference>
<dbReference type="Pfam" id="PF02365">
    <property type="entry name" value="NAM"/>
    <property type="match status" value="1"/>
</dbReference>
<reference evidence="8 9" key="1">
    <citation type="journal article" date="2021" name="bioRxiv">
        <title>The Gossypium anomalum genome as a resource for cotton improvement and evolutionary analysis of hybrid incompatibility.</title>
        <authorList>
            <person name="Grover C.E."/>
            <person name="Yuan D."/>
            <person name="Arick M.A."/>
            <person name="Miller E.R."/>
            <person name="Hu G."/>
            <person name="Peterson D.G."/>
            <person name="Wendel J.F."/>
            <person name="Udall J.A."/>
        </authorList>
    </citation>
    <scope>NUCLEOTIDE SEQUENCE [LARGE SCALE GENOMIC DNA]</scope>
    <source>
        <strain evidence="8">JFW-Udall</strain>
        <tissue evidence="8">Leaf</tissue>
    </source>
</reference>
<feature type="region of interest" description="Disordered" evidence="6">
    <location>
        <begin position="394"/>
        <end position="413"/>
    </location>
</feature>
<name>A0A8J5YGI3_9ROSI</name>
<keyword evidence="4" id="KW-0804">Transcription</keyword>
<evidence type="ECO:0000256" key="1">
    <source>
        <dbReference type="ARBA" id="ARBA00004123"/>
    </source>
</evidence>
<evidence type="ECO:0000256" key="3">
    <source>
        <dbReference type="ARBA" id="ARBA00023125"/>
    </source>
</evidence>
<accession>A0A8J5YGI3</accession>
<evidence type="ECO:0000313" key="9">
    <source>
        <dbReference type="Proteomes" id="UP000701853"/>
    </source>
</evidence>
<keyword evidence="5" id="KW-0539">Nucleus</keyword>
<dbReference type="PANTHER" id="PTHR31744">
    <property type="entry name" value="PROTEIN CUP-SHAPED COTYLEDON 2-RELATED"/>
    <property type="match status" value="1"/>
</dbReference>
<dbReference type="Proteomes" id="UP000701853">
    <property type="component" value="Chromosome 11"/>
</dbReference>
<dbReference type="GO" id="GO:0005634">
    <property type="term" value="C:nucleus"/>
    <property type="evidence" value="ECO:0007669"/>
    <property type="project" value="UniProtKB-SubCell"/>
</dbReference>
<dbReference type="InterPro" id="IPR003441">
    <property type="entry name" value="NAC-dom"/>
</dbReference>
<dbReference type="FunFam" id="2.170.150.80:FF:000002">
    <property type="entry name" value="Nac domain-containing protein 86"/>
    <property type="match status" value="1"/>
</dbReference>
<organism evidence="8 9">
    <name type="scientific">Gossypium anomalum</name>
    <dbReference type="NCBI Taxonomy" id="47600"/>
    <lineage>
        <taxon>Eukaryota</taxon>
        <taxon>Viridiplantae</taxon>
        <taxon>Streptophyta</taxon>
        <taxon>Embryophyta</taxon>
        <taxon>Tracheophyta</taxon>
        <taxon>Spermatophyta</taxon>
        <taxon>Magnoliopsida</taxon>
        <taxon>eudicotyledons</taxon>
        <taxon>Gunneridae</taxon>
        <taxon>Pentapetalae</taxon>
        <taxon>rosids</taxon>
        <taxon>malvids</taxon>
        <taxon>Malvales</taxon>
        <taxon>Malvaceae</taxon>
        <taxon>Malvoideae</taxon>
        <taxon>Gossypium</taxon>
    </lineage>
</organism>
<comment type="caution">
    <text evidence="8">The sequence shown here is derived from an EMBL/GenBank/DDBJ whole genome shotgun (WGS) entry which is preliminary data.</text>
</comment>
<protein>
    <recommendedName>
        <fullName evidence="7">NAC domain-containing protein</fullName>
    </recommendedName>
</protein>
<dbReference type="GO" id="GO:0003677">
    <property type="term" value="F:DNA binding"/>
    <property type="evidence" value="ECO:0007669"/>
    <property type="project" value="UniProtKB-KW"/>
</dbReference>
<proteinExistence type="predicted"/>
<feature type="domain" description="NAC" evidence="7">
    <location>
        <begin position="6"/>
        <end position="156"/>
    </location>
</feature>
<dbReference type="PROSITE" id="PS51005">
    <property type="entry name" value="NAC"/>
    <property type="match status" value="1"/>
</dbReference>